<protein>
    <submittedName>
        <fullName evidence="2">Shewanella-like protein phosphatase 1</fullName>
        <ecNumber evidence="2">3.1.3.16</ecNumber>
    </submittedName>
</protein>
<name>A0A1C6X2Z2_PLABE</name>
<dbReference type="AlphaFoldDB" id="A0A1C6X2Z2"/>
<evidence type="ECO:0000259" key="1">
    <source>
        <dbReference type="Pfam" id="PF00149"/>
    </source>
</evidence>
<dbReference type="EMBL" id="LT608261">
    <property type="protein sequence ID" value="SCM16599.1"/>
    <property type="molecule type" value="Genomic_DNA"/>
</dbReference>
<dbReference type="EC" id="3.1.3.16" evidence="2"/>
<organism evidence="2 7">
    <name type="scientific">Plasmodium berghei</name>
    <dbReference type="NCBI Taxonomy" id="5821"/>
    <lineage>
        <taxon>Eukaryota</taxon>
        <taxon>Sar</taxon>
        <taxon>Alveolata</taxon>
        <taxon>Apicomplexa</taxon>
        <taxon>Aconoidasida</taxon>
        <taxon>Haemosporida</taxon>
        <taxon>Plasmodiidae</taxon>
        <taxon>Plasmodium</taxon>
        <taxon>Plasmodium (Vinckeia)</taxon>
    </lineage>
</organism>
<dbReference type="Proteomes" id="UP000219860">
    <property type="component" value="Chromosome 13"/>
</dbReference>
<dbReference type="InterPro" id="IPR029052">
    <property type="entry name" value="Metallo-depent_PP-like"/>
</dbReference>
<evidence type="ECO:0000313" key="7">
    <source>
        <dbReference type="Proteomes" id="UP000516480"/>
    </source>
</evidence>
<evidence type="ECO:0000313" key="5">
    <source>
        <dbReference type="Proteomes" id="UP000219860"/>
    </source>
</evidence>
<dbReference type="VEuPathDB" id="PlasmoDB:PBANKA_1332400"/>
<dbReference type="SUPFAM" id="SSF56300">
    <property type="entry name" value="Metallo-dependent phosphatases"/>
    <property type="match status" value="1"/>
</dbReference>
<gene>
    <name evidence="2" type="primary">SHLP1</name>
    <name evidence="4" type="ORF">PBNK65E_000382200</name>
    <name evidence="2" type="ORF">PBNK65NY_000381700</name>
    <name evidence="3" type="ORF">PBSP11A_000382200</name>
</gene>
<evidence type="ECO:0000313" key="4">
    <source>
        <dbReference type="EMBL" id="SCN27826.1"/>
    </source>
</evidence>
<dbReference type="Proteomes" id="UP000220214">
    <property type="component" value="Chromosome 13"/>
</dbReference>
<dbReference type="Gene3D" id="3.60.21.10">
    <property type="match status" value="1"/>
</dbReference>
<proteinExistence type="predicted"/>
<dbReference type="Pfam" id="PF00149">
    <property type="entry name" value="Metallophos"/>
    <property type="match status" value="1"/>
</dbReference>
<dbReference type="PANTHER" id="PTHR46546">
    <property type="entry name" value="SHEWANELLA-LIKE PROTEIN PHOSPHATASE 1"/>
    <property type="match status" value="1"/>
</dbReference>
<accession>A0A1C6X2Z2</accession>
<dbReference type="EMBL" id="LT614639">
    <property type="protein sequence ID" value="SCN27826.1"/>
    <property type="molecule type" value="Genomic_DNA"/>
</dbReference>
<dbReference type="GO" id="GO:0004722">
    <property type="term" value="F:protein serine/threonine phosphatase activity"/>
    <property type="evidence" value="ECO:0007669"/>
    <property type="project" value="UniProtKB-EC"/>
</dbReference>
<sequence>MYERIEVKMIFKKALYILLFLYIAIVKKGESKPGSKHPFLFKNLVIDKKKLDSSYYNKYDNIKWNGKIIAIGDIHGDIESLKLILRHSKLIGENDNWIGDNVLLVQNGDVFDRGIYGPIIYNFLFKLQKEAIKKNSRVILIMGNHEQLNLCGYFNYVNPKEIEMFFHNDANYRYHSFVNPYGEYHKRLIRLPPMVKVNNIIFTHGGLNLLISKLSINDINLKTRLQIENNCKPIKYDSFQNYLSRDGVLWSDAMSRNVPYYEKEKCSELFQILDKYDAKYLVVGHTRQPSHQIGSYCNNHYFLIDTGMSLFTNYGQPYPNYLKIDDHKIKAVRLIVEKKKKCPHTEIQLNTPNKIKYCVQESQTNLNPVL</sequence>
<dbReference type="Proteomes" id="UP000516480">
    <property type="component" value="Chromosome 13"/>
</dbReference>
<dbReference type="OrthoDB" id="5976022at2759"/>
<evidence type="ECO:0000313" key="6">
    <source>
        <dbReference type="Proteomes" id="UP000220214"/>
    </source>
</evidence>
<feature type="domain" description="Calcineurin-like phosphoesterase" evidence="1">
    <location>
        <begin position="67"/>
        <end position="286"/>
    </location>
</feature>
<keyword evidence="2" id="KW-0378">Hydrolase</keyword>
<evidence type="ECO:0000313" key="3">
    <source>
        <dbReference type="EMBL" id="SCM16599.1"/>
    </source>
</evidence>
<dbReference type="InterPro" id="IPR004843">
    <property type="entry name" value="Calcineurin-like_PHP"/>
</dbReference>
<dbReference type="PANTHER" id="PTHR46546:SF4">
    <property type="entry name" value="SHEWANELLA-LIKE PROTEIN PHOSPHATASE 1"/>
    <property type="match status" value="1"/>
</dbReference>
<dbReference type="EMBL" id="LT608149">
    <property type="protein sequence ID" value="SCL97348.1"/>
    <property type="molecule type" value="Genomic_DNA"/>
</dbReference>
<evidence type="ECO:0000313" key="2">
    <source>
        <dbReference type="EMBL" id="SCL97348.1"/>
    </source>
</evidence>
<reference evidence="5 7" key="1">
    <citation type="submission" date="2016-08" db="EMBL/GenBank/DDBJ databases">
        <authorList>
            <consortium name="Pathogen Informatics"/>
        </authorList>
    </citation>
    <scope>NUCLEOTIDE SEQUENCE [LARGE SCALE GENOMIC DNA]</scope>
    <source>
        <strain evidence="2 7">NK65 ny</strain>
        <strain evidence="4 6">NK65e</strain>
        <strain evidence="3 5">SP11 Antwerpcl1</strain>
    </source>
</reference>